<sequence length="245" mass="27072">MGARVADRHLGHHRRSQRSGDALVTRRPLRRHAPCAAWLRDERGVAMLELALVLPLFLGFVLTGLEFGNWVMANNRTQRMASMTADLVAQSGVGAIGASEKQIYDLFSAVDLTAQPFDLRNHGRVVISSVKGTDNDGDGVVERRFLWQRFDGAYTAAAPLLGCARTTPLATLPSTRVLPLDEILFHVQVTYDYQPLFSRRPFGWINLGTAITRQATYRARSTQFQTPSSVSRFPAKSNCTSANGL</sequence>
<comment type="caution">
    <text evidence="4">The sequence shown here is derived from an EMBL/GenBank/DDBJ whole genome shotgun (WGS) entry which is preliminary data.</text>
</comment>
<evidence type="ECO:0000259" key="3">
    <source>
        <dbReference type="Pfam" id="PF07811"/>
    </source>
</evidence>
<gene>
    <name evidence="4" type="ORF">DI544_12340</name>
</gene>
<evidence type="ECO:0000256" key="1">
    <source>
        <dbReference type="SAM" id="MobiDB-lite"/>
    </source>
</evidence>
<dbReference type="Pfam" id="PF07811">
    <property type="entry name" value="TadE"/>
    <property type="match status" value="1"/>
</dbReference>
<protein>
    <submittedName>
        <fullName evidence="4">Pilus assembly protein</fullName>
    </submittedName>
</protein>
<organism evidence="4 5">
    <name type="scientific">Sphingomonas taxi</name>
    <dbReference type="NCBI Taxonomy" id="1549858"/>
    <lineage>
        <taxon>Bacteria</taxon>
        <taxon>Pseudomonadati</taxon>
        <taxon>Pseudomonadota</taxon>
        <taxon>Alphaproteobacteria</taxon>
        <taxon>Sphingomonadales</taxon>
        <taxon>Sphingomonadaceae</taxon>
        <taxon>Sphingomonas</taxon>
    </lineage>
</organism>
<dbReference type="AlphaFoldDB" id="A0A2W5P824"/>
<keyword evidence="2" id="KW-0812">Transmembrane</keyword>
<name>A0A2W5P824_9SPHN</name>
<keyword evidence="2" id="KW-1133">Transmembrane helix</keyword>
<keyword evidence="2" id="KW-0472">Membrane</keyword>
<proteinExistence type="predicted"/>
<evidence type="ECO:0000256" key="2">
    <source>
        <dbReference type="SAM" id="Phobius"/>
    </source>
</evidence>
<dbReference type="InterPro" id="IPR012495">
    <property type="entry name" value="TadE-like_dom"/>
</dbReference>
<dbReference type="EMBL" id="QFQI01000011">
    <property type="protein sequence ID" value="PZQ59035.1"/>
    <property type="molecule type" value="Genomic_DNA"/>
</dbReference>
<feature type="domain" description="TadE-like" evidence="3">
    <location>
        <begin position="44"/>
        <end position="85"/>
    </location>
</feature>
<feature type="transmembrane region" description="Helical" evidence="2">
    <location>
        <begin position="50"/>
        <end position="73"/>
    </location>
</feature>
<reference evidence="4 5" key="1">
    <citation type="submission" date="2017-08" db="EMBL/GenBank/DDBJ databases">
        <title>Infants hospitalized years apart are colonized by the same room-sourced microbial strains.</title>
        <authorList>
            <person name="Brooks B."/>
            <person name="Olm M.R."/>
            <person name="Firek B.A."/>
            <person name="Baker R."/>
            <person name="Thomas B.C."/>
            <person name="Morowitz M.J."/>
            <person name="Banfield J.F."/>
        </authorList>
    </citation>
    <scope>NUCLEOTIDE SEQUENCE [LARGE SCALE GENOMIC DNA]</scope>
    <source>
        <strain evidence="4">S2_005_001_R1_22</strain>
    </source>
</reference>
<accession>A0A2W5P824</accession>
<feature type="region of interest" description="Disordered" evidence="1">
    <location>
        <begin position="1"/>
        <end position="24"/>
    </location>
</feature>
<evidence type="ECO:0000313" key="5">
    <source>
        <dbReference type="Proteomes" id="UP000249229"/>
    </source>
</evidence>
<evidence type="ECO:0000313" key="4">
    <source>
        <dbReference type="EMBL" id="PZQ59035.1"/>
    </source>
</evidence>
<dbReference type="Proteomes" id="UP000249229">
    <property type="component" value="Unassembled WGS sequence"/>
</dbReference>